<comment type="caution">
    <text evidence="1">The sequence shown here is derived from an EMBL/GenBank/DDBJ whole genome shotgun (WGS) entry which is preliminary data.</text>
</comment>
<evidence type="ECO:0000313" key="1">
    <source>
        <dbReference type="EMBL" id="ONI39421.1"/>
    </source>
</evidence>
<proteinExistence type="predicted"/>
<sequence length="261" mass="28164">MENQGKIAIVSGGARGIGKAICQRLAESGAKVVVADLIADLAKETSDELNAKGYETLPYSIDLSKSEQIKAMIQFAVDNFGTLDILVNNAAIQIRRASEHFKEEDWDLINDVNLKSHWIASQEAAKVMLKKGSGSIICIASGTASRATSQRSPYCITKAAVEGLARALGNEWARYGVRVNGVSPGWALTDMVKEGLRLGAVKKDEILPMMPIDRFLDPMEIANTVNFLASDQSSGIIGQTIYCDGGGSIRCVPEPNYELEI</sequence>
<keyword evidence="2" id="KW-1185">Reference proteome</keyword>
<protein>
    <submittedName>
        <fullName evidence="1">Uncharacterized protein</fullName>
    </submittedName>
</protein>
<accession>A0ACC8XAQ6</accession>
<evidence type="ECO:0000313" key="2">
    <source>
        <dbReference type="Proteomes" id="UP000188605"/>
    </source>
</evidence>
<organism evidence="1 2">
    <name type="scientific">Candidatus Epulonipiscium fishelsonii</name>
    <dbReference type="NCBI Taxonomy" id="77094"/>
    <lineage>
        <taxon>Bacteria</taxon>
        <taxon>Bacillati</taxon>
        <taxon>Bacillota</taxon>
        <taxon>Clostridia</taxon>
        <taxon>Lachnospirales</taxon>
        <taxon>Lachnospiraceae</taxon>
        <taxon>Candidatus Epulonipiscium</taxon>
    </lineage>
</organism>
<reference evidence="1" key="1">
    <citation type="submission" date="2016-08" db="EMBL/GenBank/DDBJ databases">
        <authorList>
            <person name="Ngugi D.K."/>
            <person name="Miyake S."/>
            <person name="Stingl U."/>
        </authorList>
    </citation>
    <scope>NUCLEOTIDE SEQUENCE</scope>
    <source>
        <strain evidence="1">SCG-B11WGA-EpuloA1</strain>
    </source>
</reference>
<gene>
    <name evidence="1" type="ORF">AN396_08435</name>
</gene>
<dbReference type="Proteomes" id="UP000188605">
    <property type="component" value="Unassembled WGS sequence"/>
</dbReference>
<dbReference type="EMBL" id="LJDB01000064">
    <property type="protein sequence ID" value="ONI39421.1"/>
    <property type="molecule type" value="Genomic_DNA"/>
</dbReference>
<name>A0ACC8XAQ6_9FIRM</name>